<dbReference type="EMBL" id="CP097501">
    <property type="protein sequence ID" value="URD67772.1"/>
    <property type="molecule type" value="Genomic_DNA"/>
</dbReference>
<comment type="similarity">
    <text evidence="6">Belongs to the exbB/tolQ family.</text>
</comment>
<keyword evidence="6" id="KW-0653">Protein transport</keyword>
<accession>A0AAE9HWR0</accession>
<name>A0AAE9HWR0_9NEIS</name>
<sequence length="565" mass="64717">MDFIKLLGVMFSGINLVFTLILIVVFSSSIWKTYNGKQTKFTQAAPTLLTSIGIFGTFFGIVLSLLDFDGIDNIKQQLNVIISGMQTAFVTSVTGLGLSVLLKVISLFQSDGDSDDDIGSEELIEKFIKQADNTEKMALLLNKLARSIVQDNENSILGQVRLLRVQLIDKQINNQKLLETQVESLQKIFDWTQQSYKEKQQFEEKLWVAMANITESLQKIFDWTQQSYKEKQQFEEKLWVEMANITETLAKSATETIIKALKDVISDFNQNLTEQFGENFKELNQAVFKLVEWQENYKHQLLDMTEQYKLGVQAVNGTRESVQSIELAASAIPQHMDKLSAIIAYNQNQLNELGRHLQAFADIKDAAVAALPEIQEHITLVLNNMNNGSMNVENAMRNAATEFQTQTSICLQGLADMSRAIEQDTLRIHSKLEEVVSSIEQIKQGMEKWLQNLESAIKQVQKTFEQSLSEMTEEQKRFFRKQMADVEATYEKMKDGIYHLFKETQDEIYRLLKETQENMHKRQEESIRDMGKSLVSITREFEKDYKHLTEQMGKVSRTIGGEGIR</sequence>
<dbReference type="GO" id="GO:0005886">
    <property type="term" value="C:plasma membrane"/>
    <property type="evidence" value="ECO:0007669"/>
    <property type="project" value="UniProtKB-SubCell"/>
</dbReference>
<evidence type="ECO:0000256" key="2">
    <source>
        <dbReference type="ARBA" id="ARBA00022475"/>
    </source>
</evidence>
<organism evidence="10 11">
    <name type="scientific">Conchiformibius steedae DSM 2580</name>
    <dbReference type="NCBI Taxonomy" id="1121352"/>
    <lineage>
        <taxon>Bacteria</taxon>
        <taxon>Pseudomonadati</taxon>
        <taxon>Pseudomonadota</taxon>
        <taxon>Betaproteobacteria</taxon>
        <taxon>Neisseriales</taxon>
        <taxon>Neisseriaceae</taxon>
        <taxon>Conchiformibius</taxon>
    </lineage>
</organism>
<dbReference type="Pfam" id="PF01618">
    <property type="entry name" value="MotA_ExbB"/>
    <property type="match status" value="1"/>
</dbReference>
<feature type="domain" description="MotA/TolQ/ExbB proton channel" evidence="9">
    <location>
        <begin position="39"/>
        <end position="103"/>
    </location>
</feature>
<evidence type="ECO:0000313" key="11">
    <source>
        <dbReference type="Proteomes" id="UP001056819"/>
    </source>
</evidence>
<evidence type="ECO:0000256" key="6">
    <source>
        <dbReference type="RuleBase" id="RU004057"/>
    </source>
</evidence>
<reference evidence="10" key="1">
    <citation type="submission" date="2022-05" db="EMBL/GenBank/DDBJ databases">
        <title>Alysiella filiformis genome sequencing.</title>
        <authorList>
            <person name="Viehboeck T."/>
        </authorList>
    </citation>
    <scope>NUCLEOTIDE SEQUENCE</scope>
    <source>
        <strain evidence="10">DSM 2580</strain>
    </source>
</reference>
<evidence type="ECO:0000256" key="5">
    <source>
        <dbReference type="ARBA" id="ARBA00023136"/>
    </source>
</evidence>
<dbReference type="InterPro" id="IPR002898">
    <property type="entry name" value="MotA_ExbB_proton_chnl"/>
</dbReference>
<feature type="transmembrane region" description="Helical" evidence="8">
    <location>
        <begin position="43"/>
        <end position="66"/>
    </location>
</feature>
<keyword evidence="6" id="KW-0813">Transport</keyword>
<comment type="subcellular location">
    <subcellularLocation>
        <location evidence="1">Cell membrane</location>
        <topology evidence="1">Multi-pass membrane protein</topology>
    </subcellularLocation>
    <subcellularLocation>
        <location evidence="6">Membrane</location>
        <topology evidence="6">Multi-pass membrane protein</topology>
    </subcellularLocation>
</comment>
<dbReference type="AlphaFoldDB" id="A0AAE9HWR0"/>
<protein>
    <submittedName>
        <fullName evidence="10">MotA/TolQ/ExbB proton channel family protein</fullName>
    </submittedName>
</protein>
<proteinExistence type="inferred from homology"/>
<keyword evidence="3 8" id="KW-0812">Transmembrane</keyword>
<evidence type="ECO:0000256" key="8">
    <source>
        <dbReference type="SAM" id="Phobius"/>
    </source>
</evidence>
<feature type="coiled-coil region" evidence="7">
    <location>
        <begin position="439"/>
        <end position="470"/>
    </location>
</feature>
<dbReference type="RefSeq" id="WP_169733454.1">
    <property type="nucleotide sequence ID" value="NZ_CP097501.1"/>
</dbReference>
<evidence type="ECO:0000256" key="4">
    <source>
        <dbReference type="ARBA" id="ARBA00022989"/>
    </source>
</evidence>
<gene>
    <name evidence="10" type="ORF">LNQ82_01005</name>
</gene>
<feature type="transmembrane region" description="Helical" evidence="8">
    <location>
        <begin position="7"/>
        <end position="31"/>
    </location>
</feature>
<feature type="transmembrane region" description="Helical" evidence="8">
    <location>
        <begin position="78"/>
        <end position="102"/>
    </location>
</feature>
<evidence type="ECO:0000256" key="1">
    <source>
        <dbReference type="ARBA" id="ARBA00004651"/>
    </source>
</evidence>
<dbReference type="GO" id="GO:0015031">
    <property type="term" value="P:protein transport"/>
    <property type="evidence" value="ECO:0007669"/>
    <property type="project" value="UniProtKB-KW"/>
</dbReference>
<evidence type="ECO:0000256" key="3">
    <source>
        <dbReference type="ARBA" id="ARBA00022692"/>
    </source>
</evidence>
<evidence type="ECO:0000256" key="7">
    <source>
        <dbReference type="SAM" id="Coils"/>
    </source>
</evidence>
<evidence type="ECO:0000259" key="9">
    <source>
        <dbReference type="Pfam" id="PF01618"/>
    </source>
</evidence>
<dbReference type="Proteomes" id="UP001056819">
    <property type="component" value="Chromosome"/>
</dbReference>
<evidence type="ECO:0000313" key="10">
    <source>
        <dbReference type="EMBL" id="URD67772.1"/>
    </source>
</evidence>
<keyword evidence="7" id="KW-0175">Coiled coil</keyword>
<keyword evidence="2" id="KW-1003">Cell membrane</keyword>
<keyword evidence="5 8" id="KW-0472">Membrane</keyword>
<keyword evidence="4 8" id="KW-1133">Transmembrane helix</keyword>